<name>A0A9W6K5C7_9PSED</name>
<gene>
    <name evidence="2" type="ORF">GCM10017655_13510</name>
</gene>
<sequence length="105" mass="11711">MTRLSAALIALAWLATFAAVSLLGAPVMLRSGIPYLTILAFVAPCLWVLASVLLYVTWADADWQEEWEGPVKPSSARDSREHAFGLPRGKINYTCSSRWRTHNYD</sequence>
<keyword evidence="1" id="KW-1133">Transmembrane helix</keyword>
<dbReference type="Proteomes" id="UP001143328">
    <property type="component" value="Unassembled WGS sequence"/>
</dbReference>
<organism evidence="2 3">
    <name type="scientific">Pseudomonas turukhanskensis</name>
    <dbReference type="NCBI Taxonomy" id="1806536"/>
    <lineage>
        <taxon>Bacteria</taxon>
        <taxon>Pseudomonadati</taxon>
        <taxon>Pseudomonadota</taxon>
        <taxon>Gammaproteobacteria</taxon>
        <taxon>Pseudomonadales</taxon>
        <taxon>Pseudomonadaceae</taxon>
        <taxon>Pseudomonas</taxon>
    </lineage>
</organism>
<evidence type="ECO:0000313" key="3">
    <source>
        <dbReference type="Proteomes" id="UP001143328"/>
    </source>
</evidence>
<reference evidence="2" key="1">
    <citation type="journal article" date="2014" name="Int. J. Syst. Evol. Microbiol.">
        <title>Complete genome sequence of Corynebacterium casei LMG S-19264T (=DSM 44701T), isolated from a smear-ripened cheese.</title>
        <authorList>
            <consortium name="US DOE Joint Genome Institute (JGI-PGF)"/>
            <person name="Walter F."/>
            <person name="Albersmeier A."/>
            <person name="Kalinowski J."/>
            <person name="Ruckert C."/>
        </authorList>
    </citation>
    <scope>NUCLEOTIDE SEQUENCE</scope>
    <source>
        <strain evidence="2">VKM B-2935</strain>
    </source>
</reference>
<keyword evidence="1" id="KW-0812">Transmembrane</keyword>
<comment type="caution">
    <text evidence="2">The sequence shown here is derived from an EMBL/GenBank/DDBJ whole genome shotgun (WGS) entry which is preliminary data.</text>
</comment>
<keyword evidence="1" id="KW-0472">Membrane</keyword>
<keyword evidence="3" id="KW-1185">Reference proteome</keyword>
<proteinExistence type="predicted"/>
<feature type="transmembrane region" description="Helical" evidence="1">
    <location>
        <begin position="34"/>
        <end position="56"/>
    </location>
</feature>
<evidence type="ECO:0000313" key="2">
    <source>
        <dbReference type="EMBL" id="GLK88289.1"/>
    </source>
</evidence>
<dbReference type="AlphaFoldDB" id="A0A9W6K5C7"/>
<evidence type="ECO:0000256" key="1">
    <source>
        <dbReference type="SAM" id="Phobius"/>
    </source>
</evidence>
<reference evidence="2" key="2">
    <citation type="submission" date="2023-01" db="EMBL/GenBank/DDBJ databases">
        <authorList>
            <person name="Sun Q."/>
            <person name="Evtushenko L."/>
        </authorList>
    </citation>
    <scope>NUCLEOTIDE SEQUENCE</scope>
    <source>
        <strain evidence="2">VKM B-2935</strain>
    </source>
</reference>
<evidence type="ECO:0008006" key="4">
    <source>
        <dbReference type="Google" id="ProtNLM"/>
    </source>
</evidence>
<dbReference type="EMBL" id="BSFN01000003">
    <property type="protein sequence ID" value="GLK88289.1"/>
    <property type="molecule type" value="Genomic_DNA"/>
</dbReference>
<protein>
    <recommendedName>
        <fullName evidence="4">Transmembrane protein</fullName>
    </recommendedName>
</protein>
<dbReference type="RefSeq" id="WP_271194516.1">
    <property type="nucleotide sequence ID" value="NZ_BSFN01000003.1"/>
</dbReference>
<accession>A0A9W6K5C7</accession>